<sequence>MCVVLGTAPDGDSELTVEAIRRAARHAKLQVLTGVLGDRLVVVAGGSDNPLQAAKALIGPYARVRWWPVPWSPTCWPRPARRGRRRPG</sequence>
<dbReference type="EMBL" id="BJHW01000001">
    <property type="protein sequence ID" value="GDY53311.1"/>
    <property type="molecule type" value="Genomic_DNA"/>
</dbReference>
<protein>
    <submittedName>
        <fullName evidence="1">Uncharacterized protein</fullName>
    </submittedName>
</protein>
<name>A0A4D4KVH5_STRVO</name>
<reference evidence="1 2" key="1">
    <citation type="journal article" date="2020" name="Int. J. Syst. Evol. Microbiol.">
        <title>Reclassification of Streptomyces castelarensis and Streptomyces sporoclivatus as later heterotypic synonyms of Streptomyces antimycoticus.</title>
        <authorList>
            <person name="Komaki H."/>
            <person name="Tamura T."/>
        </authorList>
    </citation>
    <scope>NUCLEOTIDE SEQUENCE [LARGE SCALE GENOMIC DNA]</scope>
    <source>
        <strain evidence="1 2">NBRC 13459</strain>
    </source>
</reference>
<evidence type="ECO:0000313" key="2">
    <source>
        <dbReference type="Proteomes" id="UP000301309"/>
    </source>
</evidence>
<organism evidence="1 2">
    <name type="scientific">Streptomyces violaceusniger</name>
    <dbReference type="NCBI Taxonomy" id="68280"/>
    <lineage>
        <taxon>Bacteria</taxon>
        <taxon>Bacillati</taxon>
        <taxon>Actinomycetota</taxon>
        <taxon>Actinomycetes</taxon>
        <taxon>Kitasatosporales</taxon>
        <taxon>Streptomycetaceae</taxon>
        <taxon>Streptomyces</taxon>
        <taxon>Streptomyces violaceusniger group</taxon>
    </lineage>
</organism>
<accession>A0A4D4KVH5</accession>
<comment type="caution">
    <text evidence="1">The sequence shown here is derived from an EMBL/GenBank/DDBJ whole genome shotgun (WGS) entry which is preliminary data.</text>
</comment>
<proteinExistence type="predicted"/>
<dbReference type="AlphaFoldDB" id="A0A4D4KVH5"/>
<evidence type="ECO:0000313" key="1">
    <source>
        <dbReference type="EMBL" id="GDY53311.1"/>
    </source>
</evidence>
<gene>
    <name evidence="1" type="ORF">SVIO_039340</name>
</gene>
<dbReference type="Proteomes" id="UP000301309">
    <property type="component" value="Unassembled WGS sequence"/>
</dbReference>
<keyword evidence="2" id="KW-1185">Reference proteome</keyword>